<reference evidence="2" key="1">
    <citation type="submission" date="2022-07" db="EMBL/GenBank/DDBJ databases">
        <authorList>
            <person name="Wu T."/>
        </authorList>
    </citation>
    <scope>NUCLEOTIDE SEQUENCE</scope>
    <source>
        <strain evidence="2">SD-1</strain>
    </source>
</reference>
<dbReference type="InterPro" id="IPR052345">
    <property type="entry name" value="Rad_response_metalloprotease"/>
</dbReference>
<dbReference type="PANTHER" id="PTHR43236:SF1">
    <property type="entry name" value="BLL7220 PROTEIN"/>
    <property type="match status" value="1"/>
</dbReference>
<feature type="domain" description="IrrE N-terminal-like" evidence="1">
    <location>
        <begin position="72"/>
        <end position="179"/>
    </location>
</feature>
<name>A0AAX3EFR0_PAEUR</name>
<protein>
    <submittedName>
        <fullName evidence="2">ImmA/IrrE family metallo-endopeptidase</fullName>
    </submittedName>
</protein>
<gene>
    <name evidence="2" type="ORF">NL394_17995</name>
</gene>
<accession>A0AAX3EFR0</accession>
<evidence type="ECO:0000313" key="2">
    <source>
        <dbReference type="EMBL" id="UYV96920.1"/>
    </source>
</evidence>
<dbReference type="PANTHER" id="PTHR43236">
    <property type="entry name" value="ANTITOXIN HIGA1"/>
    <property type="match status" value="1"/>
</dbReference>
<keyword evidence="3" id="KW-1185">Reference proteome</keyword>
<dbReference type="Proteomes" id="UP001163293">
    <property type="component" value="Chromosome"/>
</dbReference>
<dbReference type="AlphaFoldDB" id="A0AAX3EFR0"/>
<dbReference type="Pfam" id="PF06114">
    <property type="entry name" value="Peptidase_M78"/>
    <property type="match status" value="1"/>
</dbReference>
<proteinExistence type="predicted"/>
<dbReference type="RefSeq" id="WP_069695938.1">
    <property type="nucleotide sequence ID" value="NZ_CP043010.1"/>
</dbReference>
<evidence type="ECO:0000259" key="1">
    <source>
        <dbReference type="Pfam" id="PF06114"/>
    </source>
</evidence>
<evidence type="ECO:0000313" key="3">
    <source>
        <dbReference type="Proteomes" id="UP001163293"/>
    </source>
</evidence>
<dbReference type="Gene3D" id="1.10.10.2910">
    <property type="match status" value="1"/>
</dbReference>
<sequence length="215" mass="24599">MTNEHISTYIERSVLATLRGLIPNREVRSQEEAKRVAEHQAIRLLELQRIESGPVPVEFIADLPKIEIEIVDAPVSGASFWNGTTWIIQLNKHEPYCRQRFTLAHEYKHIIDHNRADALYIGSRDATPSEQAEQAADYFAGCLLVPKKLLKRAYYGGMQRTADLADYFQVSEAAMTVRLRQTGIVEPAPRCTPQSTPFSRSWQYRMNRRTQIQGV</sequence>
<organism evidence="2 3">
    <name type="scientific">Paenarthrobacter ureafaciens</name>
    <dbReference type="NCBI Taxonomy" id="37931"/>
    <lineage>
        <taxon>Bacteria</taxon>
        <taxon>Bacillati</taxon>
        <taxon>Actinomycetota</taxon>
        <taxon>Actinomycetes</taxon>
        <taxon>Micrococcales</taxon>
        <taxon>Micrococcaceae</taxon>
        <taxon>Paenarthrobacter</taxon>
    </lineage>
</organism>
<dbReference type="EMBL" id="CP101185">
    <property type="protein sequence ID" value="UYV96920.1"/>
    <property type="molecule type" value="Genomic_DNA"/>
</dbReference>
<dbReference type="InterPro" id="IPR010359">
    <property type="entry name" value="IrrE_HExxH"/>
</dbReference>